<feature type="domain" description="Leucine-binding protein" evidence="4">
    <location>
        <begin position="44"/>
        <end position="398"/>
    </location>
</feature>
<evidence type="ECO:0000313" key="5">
    <source>
        <dbReference type="EMBL" id="MFC3639452.1"/>
    </source>
</evidence>
<dbReference type="PANTHER" id="PTHR47235">
    <property type="entry name" value="BLR6548 PROTEIN"/>
    <property type="match status" value="1"/>
</dbReference>
<reference evidence="6" key="1">
    <citation type="journal article" date="2019" name="Int. J. Syst. Evol. Microbiol.">
        <title>The Global Catalogue of Microorganisms (GCM) 10K type strain sequencing project: providing services to taxonomists for standard genome sequencing and annotation.</title>
        <authorList>
            <consortium name="The Broad Institute Genomics Platform"/>
            <consortium name="The Broad Institute Genome Sequencing Center for Infectious Disease"/>
            <person name="Wu L."/>
            <person name="Ma J."/>
        </authorList>
    </citation>
    <scope>NUCLEOTIDE SEQUENCE [LARGE SCALE GENOMIC DNA]</scope>
    <source>
        <strain evidence="6">KCTC 42282</strain>
    </source>
</reference>
<dbReference type="InterPro" id="IPR028082">
    <property type="entry name" value="Peripla_BP_I"/>
</dbReference>
<evidence type="ECO:0000313" key="6">
    <source>
        <dbReference type="Proteomes" id="UP001595704"/>
    </source>
</evidence>
<dbReference type="Pfam" id="PF13458">
    <property type="entry name" value="Peripla_BP_6"/>
    <property type="match status" value="1"/>
</dbReference>
<dbReference type="RefSeq" id="WP_244643046.1">
    <property type="nucleotide sequence ID" value="NZ_BNCG01000007.1"/>
</dbReference>
<evidence type="ECO:0000256" key="1">
    <source>
        <dbReference type="ARBA" id="ARBA00010062"/>
    </source>
</evidence>
<name>A0ABV7UMX4_9HYPH</name>
<comment type="caution">
    <text evidence="5">The sequence shown here is derived from an EMBL/GenBank/DDBJ whole genome shotgun (WGS) entry which is preliminary data.</text>
</comment>
<gene>
    <name evidence="5" type="ORF">ACFONL_19110</name>
</gene>
<keyword evidence="6" id="KW-1185">Reference proteome</keyword>
<protein>
    <submittedName>
        <fullName evidence="5">ABC transporter substrate-binding protein</fullName>
    </submittedName>
</protein>
<keyword evidence="2 3" id="KW-0732">Signal</keyword>
<feature type="chain" id="PRO_5046123681" evidence="3">
    <location>
        <begin position="33"/>
        <end position="406"/>
    </location>
</feature>
<proteinExistence type="inferred from homology"/>
<comment type="similarity">
    <text evidence="1">Belongs to the leucine-binding protein family.</text>
</comment>
<evidence type="ECO:0000256" key="3">
    <source>
        <dbReference type="SAM" id="SignalP"/>
    </source>
</evidence>
<dbReference type="InterPro" id="IPR028081">
    <property type="entry name" value="Leu-bd"/>
</dbReference>
<dbReference type="CDD" id="cd06343">
    <property type="entry name" value="PBP1_ABC_ligand_binding-like"/>
    <property type="match status" value="1"/>
</dbReference>
<accession>A0ABV7UMX4</accession>
<evidence type="ECO:0000256" key="2">
    <source>
        <dbReference type="ARBA" id="ARBA00022729"/>
    </source>
</evidence>
<dbReference type="EMBL" id="JBHRYC010000093">
    <property type="protein sequence ID" value="MFC3639452.1"/>
    <property type="molecule type" value="Genomic_DNA"/>
</dbReference>
<evidence type="ECO:0000259" key="4">
    <source>
        <dbReference type="Pfam" id="PF13458"/>
    </source>
</evidence>
<organism evidence="5 6">
    <name type="scientific">Camelimonas fluminis</name>
    <dbReference type="NCBI Taxonomy" id="1576911"/>
    <lineage>
        <taxon>Bacteria</taxon>
        <taxon>Pseudomonadati</taxon>
        <taxon>Pseudomonadota</taxon>
        <taxon>Alphaproteobacteria</taxon>
        <taxon>Hyphomicrobiales</taxon>
        <taxon>Chelatococcaceae</taxon>
        <taxon>Camelimonas</taxon>
    </lineage>
</organism>
<dbReference type="PANTHER" id="PTHR47235:SF1">
    <property type="entry name" value="BLR6548 PROTEIN"/>
    <property type="match status" value="1"/>
</dbReference>
<dbReference type="Proteomes" id="UP001595704">
    <property type="component" value="Unassembled WGS sequence"/>
</dbReference>
<feature type="signal peptide" evidence="3">
    <location>
        <begin position="1"/>
        <end position="32"/>
    </location>
</feature>
<dbReference type="Gene3D" id="3.40.50.2300">
    <property type="match status" value="2"/>
</dbReference>
<dbReference type="SUPFAM" id="SSF53822">
    <property type="entry name" value="Periplasmic binding protein-like I"/>
    <property type="match status" value="1"/>
</dbReference>
<sequence>MFRMSGYARSARTWLGLAALAGAMLTAGHALADAKYGPGTSATEIKVGQTIAHSGPASAYGRLGQAEAAYFKWLNENKGGVNGRKITFISRDDSYQTPKAVENVRALVENDDVAVIFGNLGTPINMAIRPYLNAKKVPLLFIAAGSSAFNDPKNYPYVMGWQPSLHDEAAFYAKYILRTKPDARIGVLYQHDDFGKDLLSGLKDGLGDKAGKMIVSAQSFQASDPTIDSQMVILKNANVDVLFLFAYAKQCAQALIKRSDLNWKPMTFLHLGSASIGSTFKPAGLERSAGVLTAGFRKDPDDPQWKSDPVVQWYFTWMKDNMPGADATDSMYSSGISYAMALEHVLRMAGDNLTRENIMKQASNIKDYQNPFLLPEGRINTTPDNHAVITYMKLQKFNGRGWEFVD</sequence>